<comment type="caution">
    <text evidence="2">The sequence shown here is derived from an EMBL/GenBank/DDBJ whole genome shotgun (WGS) entry which is preliminary data.</text>
</comment>
<accession>A0ABP6L2Q6</accession>
<keyword evidence="1" id="KW-1133">Transmembrane helix</keyword>
<dbReference type="Proteomes" id="UP001501035">
    <property type="component" value="Unassembled WGS sequence"/>
</dbReference>
<evidence type="ECO:0000313" key="2">
    <source>
        <dbReference type="EMBL" id="GAA3028737.1"/>
    </source>
</evidence>
<sequence>MHAVESHTSDGSFKAMLNNRLVAGAAAAGIGILVGVVGILAAAWIATSSSPATDANRVNPVDGFVPGSVDYGSRGVAGAAN</sequence>
<evidence type="ECO:0000256" key="1">
    <source>
        <dbReference type="SAM" id="Phobius"/>
    </source>
</evidence>
<keyword evidence="3" id="KW-1185">Reference proteome</keyword>
<proteinExistence type="predicted"/>
<evidence type="ECO:0008006" key="4">
    <source>
        <dbReference type="Google" id="ProtNLM"/>
    </source>
</evidence>
<dbReference type="InterPro" id="IPR022566">
    <property type="entry name" value="DUF2613"/>
</dbReference>
<dbReference type="Pfam" id="PF11021">
    <property type="entry name" value="DUF2613"/>
    <property type="match status" value="1"/>
</dbReference>
<dbReference type="EMBL" id="BAAAVS010000015">
    <property type="protein sequence ID" value="GAA3028737.1"/>
    <property type="molecule type" value="Genomic_DNA"/>
</dbReference>
<evidence type="ECO:0000313" key="3">
    <source>
        <dbReference type="Proteomes" id="UP001501035"/>
    </source>
</evidence>
<organism evidence="2 3">
    <name type="scientific">Gordonia defluvii</name>
    <dbReference type="NCBI Taxonomy" id="283718"/>
    <lineage>
        <taxon>Bacteria</taxon>
        <taxon>Bacillati</taxon>
        <taxon>Actinomycetota</taxon>
        <taxon>Actinomycetes</taxon>
        <taxon>Mycobacteriales</taxon>
        <taxon>Gordoniaceae</taxon>
        <taxon>Gordonia</taxon>
    </lineage>
</organism>
<reference evidence="3" key="1">
    <citation type="journal article" date="2019" name="Int. J. Syst. Evol. Microbiol.">
        <title>The Global Catalogue of Microorganisms (GCM) 10K type strain sequencing project: providing services to taxonomists for standard genome sequencing and annotation.</title>
        <authorList>
            <consortium name="The Broad Institute Genomics Platform"/>
            <consortium name="The Broad Institute Genome Sequencing Center for Infectious Disease"/>
            <person name="Wu L."/>
            <person name="Ma J."/>
        </authorList>
    </citation>
    <scope>NUCLEOTIDE SEQUENCE [LARGE SCALE GENOMIC DNA]</scope>
    <source>
        <strain evidence="3">JCM 14234</strain>
    </source>
</reference>
<gene>
    <name evidence="2" type="ORF">GCM10010528_08020</name>
</gene>
<keyword evidence="1" id="KW-0812">Transmembrane</keyword>
<keyword evidence="1" id="KW-0472">Membrane</keyword>
<name>A0ABP6L2Q6_9ACTN</name>
<protein>
    <recommendedName>
        <fullName evidence="4">DUF2613 domain-containing protein</fullName>
    </recommendedName>
</protein>
<feature type="transmembrane region" description="Helical" evidence="1">
    <location>
        <begin position="21"/>
        <end position="46"/>
    </location>
</feature>